<dbReference type="Pfam" id="PF02542">
    <property type="entry name" value="YgbB"/>
    <property type="match status" value="1"/>
</dbReference>
<comment type="similarity">
    <text evidence="14">In the C-terminal section; belongs to the IspF family.</text>
</comment>
<accession>A0ABW0G651</accession>
<dbReference type="EMBL" id="JBHSLC010000010">
    <property type="protein sequence ID" value="MFC5354998.1"/>
    <property type="molecule type" value="Genomic_DNA"/>
</dbReference>
<evidence type="ECO:0000256" key="5">
    <source>
        <dbReference type="ARBA" id="ARBA00004787"/>
    </source>
</evidence>
<dbReference type="PROSITE" id="PS01350">
    <property type="entry name" value="ISPF"/>
    <property type="match status" value="1"/>
</dbReference>
<evidence type="ECO:0000256" key="1">
    <source>
        <dbReference type="ARBA" id="ARBA00000200"/>
    </source>
</evidence>
<feature type="binding site" evidence="14">
    <location>
        <begin position="274"/>
        <end position="275"/>
    </location>
    <ligand>
        <name>4-CDP-2-C-methyl-D-erythritol 2-phosphate</name>
        <dbReference type="ChEBI" id="CHEBI:57919"/>
    </ligand>
</feature>
<feature type="region of interest" description="2-C-methyl-D-erythritol 2,4-cyclodiphosphate synthase" evidence="14">
    <location>
        <begin position="242"/>
        <end position="398"/>
    </location>
</feature>
<comment type="pathway">
    <text evidence="5 14">Isoprenoid biosynthesis; isopentenyl diphosphate biosynthesis via DXP pathway; isopentenyl diphosphate from 1-deoxy-D-xylulose 5-phosphate: step 2/6.</text>
</comment>
<feature type="binding site" evidence="14">
    <location>
        <position position="250"/>
    </location>
    <ligand>
        <name>a divalent metal cation</name>
        <dbReference type="ChEBI" id="CHEBI:60240"/>
    </ligand>
</feature>
<dbReference type="InterPro" id="IPR034683">
    <property type="entry name" value="IspD/TarI"/>
</dbReference>
<evidence type="ECO:0000256" key="8">
    <source>
        <dbReference type="ARBA" id="ARBA00022679"/>
    </source>
</evidence>
<feature type="binding site" evidence="14">
    <location>
        <begin position="248"/>
        <end position="250"/>
    </location>
    <ligand>
        <name>4-CDP-2-C-methyl-D-erythritol 2-phosphate</name>
        <dbReference type="ChEBI" id="CHEBI:57919"/>
    </ligand>
</feature>
<comment type="similarity">
    <text evidence="7">Belongs to the IspD/TarI cytidylyltransferase family. IspD subfamily.</text>
</comment>
<feature type="binding site" evidence="14">
    <location>
        <position position="382"/>
    </location>
    <ligand>
        <name>4-CDP-2-C-methyl-D-erythritol 2-phosphate</name>
        <dbReference type="ChEBI" id="CHEBI:57919"/>
    </ligand>
</feature>
<feature type="binding site" evidence="14">
    <location>
        <position position="379"/>
    </location>
    <ligand>
        <name>4-CDP-2-C-methyl-D-erythritol 2-phosphate</name>
        <dbReference type="ChEBI" id="CHEBI:57919"/>
    </ligand>
</feature>
<dbReference type="NCBIfam" id="TIGR00453">
    <property type="entry name" value="ispD"/>
    <property type="match status" value="1"/>
</dbReference>
<dbReference type="CDD" id="cd00554">
    <property type="entry name" value="MECDP_synthase"/>
    <property type="match status" value="1"/>
</dbReference>
<feature type="site" description="Positions MEP for the nucleophilic attack" evidence="14">
    <location>
        <position position="220"/>
    </location>
</feature>
<proteinExistence type="inferred from homology"/>
<dbReference type="InterPro" id="IPR001228">
    <property type="entry name" value="IspD"/>
</dbReference>
<evidence type="ECO:0000256" key="3">
    <source>
        <dbReference type="ARBA" id="ARBA00001968"/>
    </source>
</evidence>
<dbReference type="GO" id="GO:0050518">
    <property type="term" value="F:2-C-methyl-D-erythritol 4-phosphate cytidylyltransferase activity"/>
    <property type="evidence" value="ECO:0007669"/>
    <property type="project" value="UniProtKB-EC"/>
</dbReference>
<comment type="cofactor">
    <cofactor evidence="3 14">
        <name>a divalent metal cation</name>
        <dbReference type="ChEBI" id="CHEBI:60240"/>
    </cofactor>
</comment>
<dbReference type="HAMAP" id="MF_01520">
    <property type="entry name" value="IspDF"/>
    <property type="match status" value="1"/>
</dbReference>
<evidence type="ECO:0000256" key="6">
    <source>
        <dbReference type="ARBA" id="ARBA00008480"/>
    </source>
</evidence>
<name>A0ABW0G651_9PROT</name>
<sequence length="398" mass="41652">MSCVNASSLNASSCIALIVAAGTGQRFGAERPKQYLDLAGQPVLRRTVEAFRRHPKVSAVRVVINPAFRDLYDAAVAGLNLPEPVAGGASRQDSVRNGLEALTDSAPGLVLIHDAARPLIDAGTIDRVIAALATHPAALAAVPLADTLKRGNGGPDGGLVAETVDRSGLWRAQTPQGFRFPEILAAHRDAAGLELTDDAAVAERAGLPVALVPAREENFKVTTPDDLTRAARALDSALSDIRTGSGFDVHRFAEGDHVTLCGVRVPHTHRLDGHSDADVGLHALTDAILGALCAGDIGSHFPPSDPQWRGADSALFLKHAAELVTARGGRIAHVDVTIICERPKVGPHREAMTARVAEILGMPVDRVSVKATTTERLGFTGRGEGIAAQAMATVRLPG</sequence>
<dbReference type="Proteomes" id="UP001596166">
    <property type="component" value="Unassembled WGS sequence"/>
</dbReference>
<dbReference type="Gene3D" id="3.30.1330.50">
    <property type="entry name" value="2-C-methyl-D-erythritol 2,4-cyclodiphosphate synthase"/>
    <property type="match status" value="1"/>
</dbReference>
<keyword evidence="10 14" id="KW-0479">Metal-binding</keyword>
<dbReference type="Gene3D" id="3.90.550.10">
    <property type="entry name" value="Spore Coat Polysaccharide Biosynthesis Protein SpsA, Chain A"/>
    <property type="match status" value="1"/>
</dbReference>
<comment type="caution">
    <text evidence="16">The sequence shown here is derived from an EMBL/GenBank/DDBJ whole genome shotgun (WGS) entry which is preliminary data.</text>
</comment>
<dbReference type="HAMAP" id="MF_00107">
    <property type="entry name" value="IspF"/>
    <property type="match status" value="1"/>
</dbReference>
<evidence type="ECO:0000313" key="17">
    <source>
        <dbReference type="Proteomes" id="UP001596166"/>
    </source>
</evidence>
<dbReference type="SUPFAM" id="SSF69765">
    <property type="entry name" value="IpsF-like"/>
    <property type="match status" value="1"/>
</dbReference>
<feature type="site" description="Transition state stabilizer" evidence="14">
    <location>
        <position position="274"/>
    </location>
</feature>
<dbReference type="GO" id="GO:0008685">
    <property type="term" value="F:2-C-methyl-D-erythritol 2,4-cyclodiphosphate synthase activity"/>
    <property type="evidence" value="ECO:0007669"/>
    <property type="project" value="UniProtKB-EC"/>
</dbReference>
<protein>
    <recommendedName>
        <fullName evidence="14">Bifunctional enzyme IspD/IspF</fullName>
    </recommendedName>
    <domain>
        <recommendedName>
            <fullName evidence="14">2-C-methyl-D-erythritol 4-phosphate cytidylyltransferase</fullName>
            <ecNumber evidence="14">2.7.7.60</ecNumber>
        </recommendedName>
        <alternativeName>
            <fullName evidence="14">4-diphosphocytidyl-2C-methyl-D-erythritol synthase</fullName>
        </alternativeName>
        <alternativeName>
            <fullName evidence="14">MEP cytidylyltransferase</fullName>
            <shortName evidence="14">MCT</shortName>
        </alternativeName>
    </domain>
    <domain>
        <recommendedName>
            <fullName evidence="14">2-C-methyl-D-erythritol 2,4-cyclodiphosphate synthase</fullName>
            <shortName evidence="14">MECDP-synthase</shortName>
            <shortName evidence="14">MECPP-synthase</shortName>
            <shortName evidence="14">MECPS</shortName>
            <ecNumber evidence="14">4.6.1.12</ecNumber>
        </recommendedName>
    </domain>
</protein>
<dbReference type="NCBIfam" id="TIGR00151">
    <property type="entry name" value="ispF"/>
    <property type="match status" value="1"/>
</dbReference>
<feature type="site" description="Transition state stabilizer" evidence="14">
    <location>
        <position position="33"/>
    </location>
</feature>
<evidence type="ECO:0000313" key="16">
    <source>
        <dbReference type="EMBL" id="MFC5354998.1"/>
    </source>
</evidence>
<evidence type="ECO:0000256" key="10">
    <source>
        <dbReference type="ARBA" id="ARBA00022723"/>
    </source>
</evidence>
<organism evidence="16 17">
    <name type="scientific">Azospirillum himalayense</name>
    <dbReference type="NCBI Taxonomy" id="654847"/>
    <lineage>
        <taxon>Bacteria</taxon>
        <taxon>Pseudomonadati</taxon>
        <taxon>Pseudomonadota</taxon>
        <taxon>Alphaproteobacteria</taxon>
        <taxon>Rhodospirillales</taxon>
        <taxon>Azospirillaceae</taxon>
        <taxon>Azospirillum</taxon>
    </lineage>
</organism>
<evidence type="ECO:0000256" key="9">
    <source>
        <dbReference type="ARBA" id="ARBA00022695"/>
    </source>
</evidence>
<dbReference type="EC" id="2.7.7.60" evidence="14"/>
<keyword evidence="17" id="KW-1185">Reference proteome</keyword>
<dbReference type="SUPFAM" id="SSF53448">
    <property type="entry name" value="Nucleotide-diphospho-sugar transferases"/>
    <property type="match status" value="1"/>
</dbReference>
<feature type="site" description="Positions MEP for the nucleophilic attack" evidence="14">
    <location>
        <position position="166"/>
    </location>
</feature>
<feature type="binding site" evidence="14">
    <location>
        <position position="248"/>
    </location>
    <ligand>
        <name>a divalent metal cation</name>
        <dbReference type="ChEBI" id="CHEBI:60240"/>
    </ligand>
</feature>
<dbReference type="PANTHER" id="PTHR43181:SF1">
    <property type="entry name" value="2-C-METHYL-D-ERYTHRITOL 2,4-CYCLODIPHOSPHATE SYNTHASE, CHLOROPLASTIC"/>
    <property type="match status" value="1"/>
</dbReference>
<dbReference type="HAMAP" id="MF_00108">
    <property type="entry name" value="IspD"/>
    <property type="match status" value="1"/>
</dbReference>
<dbReference type="InterPro" id="IPR029044">
    <property type="entry name" value="Nucleotide-diphossugar_trans"/>
</dbReference>
<evidence type="ECO:0000256" key="2">
    <source>
        <dbReference type="ARBA" id="ARBA00001282"/>
    </source>
</evidence>
<comment type="pathway">
    <text evidence="4 14">Isoprenoid biosynthesis; isopentenyl diphosphate biosynthesis via DXP pathway; isopentenyl diphosphate from 1-deoxy-D-xylulose 5-phosphate: step 4/6.</text>
</comment>
<comment type="catalytic activity">
    <reaction evidence="1 14">
        <text>4-CDP-2-C-methyl-D-erythritol 2-phosphate = 2-C-methyl-D-erythritol 2,4-cyclic diphosphate + CMP</text>
        <dbReference type="Rhea" id="RHEA:23864"/>
        <dbReference type="ChEBI" id="CHEBI:57919"/>
        <dbReference type="ChEBI" id="CHEBI:58483"/>
        <dbReference type="ChEBI" id="CHEBI:60377"/>
        <dbReference type="EC" id="4.6.1.12"/>
    </reaction>
</comment>
<evidence type="ECO:0000259" key="15">
    <source>
        <dbReference type="Pfam" id="PF02542"/>
    </source>
</evidence>
<comment type="caution">
    <text evidence="14">Lacks conserved residue(s) required for the propagation of feature annotation.</text>
</comment>
<evidence type="ECO:0000256" key="13">
    <source>
        <dbReference type="ARBA" id="ARBA00023268"/>
    </source>
</evidence>
<feature type="domain" description="2-C-methyl-D-erythritol 2,4-cyclodiphosphate synthase" evidence="15">
    <location>
        <begin position="241"/>
        <end position="394"/>
    </location>
</feature>
<feature type="binding site" evidence="14">
    <location>
        <begin position="296"/>
        <end position="298"/>
    </location>
    <ligand>
        <name>4-CDP-2-C-methyl-D-erythritol 2-phosphate</name>
        <dbReference type="ChEBI" id="CHEBI:57919"/>
    </ligand>
</feature>
<keyword evidence="11 14" id="KW-0414">Isoprene biosynthesis</keyword>
<dbReference type="InterPro" id="IPR036571">
    <property type="entry name" value="MECDP_synthase_sf"/>
</dbReference>
<keyword evidence="9 14" id="KW-0548">Nucleotidyltransferase</keyword>
<gene>
    <name evidence="14" type="primary">ispDF</name>
    <name evidence="16" type="ORF">ACFPMG_08250</name>
</gene>
<dbReference type="PROSITE" id="PS01295">
    <property type="entry name" value="ISPD"/>
    <property type="match status" value="1"/>
</dbReference>
<evidence type="ECO:0000256" key="11">
    <source>
        <dbReference type="ARBA" id="ARBA00023229"/>
    </source>
</evidence>
<evidence type="ECO:0000256" key="4">
    <source>
        <dbReference type="ARBA" id="ARBA00004709"/>
    </source>
</evidence>
<comment type="similarity">
    <text evidence="6">Belongs to the IspF family.</text>
</comment>
<comment type="catalytic activity">
    <reaction evidence="2 14">
        <text>2-C-methyl-D-erythritol 4-phosphate + CTP + H(+) = 4-CDP-2-C-methyl-D-erythritol + diphosphate</text>
        <dbReference type="Rhea" id="RHEA:13429"/>
        <dbReference type="ChEBI" id="CHEBI:15378"/>
        <dbReference type="ChEBI" id="CHEBI:33019"/>
        <dbReference type="ChEBI" id="CHEBI:37563"/>
        <dbReference type="ChEBI" id="CHEBI:57823"/>
        <dbReference type="ChEBI" id="CHEBI:58262"/>
        <dbReference type="EC" id="2.7.7.60"/>
    </reaction>
</comment>
<dbReference type="Pfam" id="PF01128">
    <property type="entry name" value="IspD"/>
    <property type="match status" value="1"/>
</dbReference>
<evidence type="ECO:0000256" key="7">
    <source>
        <dbReference type="ARBA" id="ARBA00009789"/>
    </source>
</evidence>
<dbReference type="PANTHER" id="PTHR43181">
    <property type="entry name" value="2-C-METHYL-D-ERYTHRITOL 2,4-CYCLODIPHOSPHATE SYNTHASE, CHLOROPLASTIC"/>
    <property type="match status" value="1"/>
</dbReference>
<evidence type="ECO:0000256" key="14">
    <source>
        <dbReference type="HAMAP-Rule" id="MF_01520"/>
    </source>
</evidence>
<dbReference type="EC" id="4.6.1.12" evidence="14"/>
<dbReference type="NCBIfam" id="NF006899">
    <property type="entry name" value="PRK09382.1"/>
    <property type="match status" value="1"/>
</dbReference>
<keyword evidence="13 14" id="KW-0511">Multifunctional enzyme</keyword>
<dbReference type="InterPro" id="IPR020555">
    <property type="entry name" value="MECDP_synthase_CS"/>
</dbReference>
<comment type="similarity">
    <text evidence="14">In the N-terminal section; belongs to the IspD/TarI cytidylyltransferase family. IspD subfamily.</text>
</comment>
<dbReference type="InterPro" id="IPR003526">
    <property type="entry name" value="MECDP_synthase"/>
</dbReference>
<feature type="site" description="Transition state stabilizer" evidence="14">
    <location>
        <position position="373"/>
    </location>
</feature>
<reference evidence="17" key="1">
    <citation type="journal article" date="2019" name="Int. J. Syst. Evol. Microbiol.">
        <title>The Global Catalogue of Microorganisms (GCM) 10K type strain sequencing project: providing services to taxonomists for standard genome sequencing and annotation.</title>
        <authorList>
            <consortium name="The Broad Institute Genomics Platform"/>
            <consortium name="The Broad Institute Genome Sequencing Center for Infectious Disease"/>
            <person name="Wu L."/>
            <person name="Ma J."/>
        </authorList>
    </citation>
    <scope>NUCLEOTIDE SEQUENCE [LARGE SCALE GENOMIC DNA]</scope>
    <source>
        <strain evidence="17">CCUG 58760</strain>
    </source>
</reference>
<feature type="region of interest" description="2-C-methyl-D-erythritol 4-phosphate cytidylyltransferase" evidence="14">
    <location>
        <begin position="1"/>
        <end position="241"/>
    </location>
</feature>
<dbReference type="RefSeq" id="WP_376994690.1">
    <property type="nucleotide sequence ID" value="NZ_JBHSLC010000010.1"/>
</dbReference>
<dbReference type="CDD" id="cd02516">
    <property type="entry name" value="CDP-ME_synthetase"/>
    <property type="match status" value="1"/>
</dbReference>
<feature type="binding site" evidence="14">
    <location>
        <position position="282"/>
    </location>
    <ligand>
        <name>a divalent metal cation</name>
        <dbReference type="ChEBI" id="CHEBI:60240"/>
    </ligand>
</feature>
<keyword evidence="8 14" id="KW-0808">Transferase</keyword>
<evidence type="ECO:0000256" key="12">
    <source>
        <dbReference type="ARBA" id="ARBA00023239"/>
    </source>
</evidence>
<dbReference type="InterPro" id="IPR018294">
    <property type="entry name" value="ISPD_synthase_CS"/>
</dbReference>
<feature type="site" description="Transition state stabilizer" evidence="14">
    <location>
        <position position="26"/>
    </location>
</feature>
<dbReference type="InterPro" id="IPR026596">
    <property type="entry name" value="IspD/F"/>
</dbReference>
<keyword evidence="12 14" id="KW-0456">Lyase</keyword>
<feature type="binding site" evidence="14">
    <location>
        <begin position="372"/>
        <end position="375"/>
    </location>
    <ligand>
        <name>4-CDP-2-C-methyl-D-erythritol 2-phosphate</name>
        <dbReference type="ChEBI" id="CHEBI:57919"/>
    </ligand>
</feature>
<comment type="function">
    <text evidence="14">Bifunctional enzyme that catalyzes the formation of 4-diphosphocytidyl-2-C-methyl-D-erythritol from CTP and 2-C-methyl-D-erythritol 4-phosphate (MEP) (IspD), and catalyzes the conversion of 4-diphosphocytidyl-2-C-methyl-D-erythritol 2-phosphate (CDP-ME2P) to 2-C-methyl-D-erythritol 2,4-cyclodiphosphate (ME-CPP) with a corresponding release of cytidine 5-monophosphate (CMP) (IspF).</text>
</comment>